<name>A0A014QCF4_9BURK</name>
<protein>
    <submittedName>
        <fullName evidence="2">Uncharacterized protein</fullName>
    </submittedName>
</protein>
<gene>
    <name evidence="2" type="ORF">AX13_14670</name>
</gene>
<feature type="transmembrane region" description="Helical" evidence="1">
    <location>
        <begin position="41"/>
        <end position="63"/>
    </location>
</feature>
<accession>A0A014QCF4</accession>
<dbReference type="PATRIC" id="fig|1457173.3.peg.1217"/>
<dbReference type="RefSeq" id="WP_042415037.1">
    <property type="nucleotide sequence ID" value="NZ_JBOK01000005.1"/>
</dbReference>
<keyword evidence="1" id="KW-0472">Membrane</keyword>
<keyword evidence="1" id="KW-0812">Transmembrane</keyword>
<dbReference type="GeneID" id="74939503"/>
<sequence>MASAQKMLLEGVSDAVCFVLGALAGYGLGQAVGIDIFADGYSGAGIVGILMVGLGGGAGLHIARIWRGRQQAKDRLKEAEAD</sequence>
<dbReference type="STRING" id="225991.MA05_05875"/>
<comment type="caution">
    <text evidence="2">The sequence shown here is derived from an EMBL/GenBank/DDBJ whole genome shotgun (WGS) entry which is preliminary data.</text>
</comment>
<organism evidence="2 3">
    <name type="scientific">Comamonas aquatica DA1877</name>
    <dbReference type="NCBI Taxonomy" id="1457173"/>
    <lineage>
        <taxon>Bacteria</taxon>
        <taxon>Pseudomonadati</taxon>
        <taxon>Pseudomonadota</taxon>
        <taxon>Betaproteobacteria</taxon>
        <taxon>Burkholderiales</taxon>
        <taxon>Comamonadaceae</taxon>
        <taxon>Comamonas</taxon>
    </lineage>
</organism>
<evidence type="ECO:0000313" key="2">
    <source>
        <dbReference type="EMBL" id="EXU80872.1"/>
    </source>
</evidence>
<evidence type="ECO:0000256" key="1">
    <source>
        <dbReference type="SAM" id="Phobius"/>
    </source>
</evidence>
<proteinExistence type="predicted"/>
<keyword evidence="1" id="KW-1133">Transmembrane helix</keyword>
<dbReference type="AlphaFoldDB" id="A0A014QCF4"/>
<evidence type="ECO:0000313" key="3">
    <source>
        <dbReference type="Proteomes" id="UP000020766"/>
    </source>
</evidence>
<reference evidence="2 3" key="1">
    <citation type="submission" date="2014-01" db="EMBL/GenBank/DDBJ databases">
        <title>Interspecies Systems Biology Uncovers Metabolites Affecting C. elegans Gene Expression and Life History Traits.</title>
        <authorList>
            <person name="Watson E."/>
            <person name="Macneil L.T."/>
            <person name="Ritter A.D."/>
            <person name="Yilmaz L.S."/>
            <person name="Rosebrock A.P."/>
            <person name="Caudy A.A."/>
            <person name="Walhout A.J."/>
        </authorList>
    </citation>
    <scope>NUCLEOTIDE SEQUENCE [LARGE SCALE GENOMIC DNA]</scope>
    <source>
        <strain evidence="2 3">DA1877</strain>
    </source>
</reference>
<keyword evidence="3" id="KW-1185">Reference proteome</keyword>
<dbReference type="EMBL" id="JBOK01000005">
    <property type="protein sequence ID" value="EXU80872.1"/>
    <property type="molecule type" value="Genomic_DNA"/>
</dbReference>
<dbReference type="Proteomes" id="UP000020766">
    <property type="component" value="Unassembled WGS sequence"/>
</dbReference>